<evidence type="ECO:0000313" key="3">
    <source>
        <dbReference type="Proteomes" id="UP001301769"/>
    </source>
</evidence>
<sequence length="308" mass="34533">MDRCSREHVLCNETRPKLPLPKRILKISTANNTIHLYQPGVAEFARYATLSYCWGEGVPSRTTTENIRSHLSEIPMSSFPATLRDAIDLAKALGFVYIWIDALCIIQDDENDWAEQAAQMTDIYRGCALNIAASDSPGCDVGIITTIDGFSVSVGTTKCGDCVSNIRVATDRHRLHPSKHILSTRGWTLQETGVSVSTLFVFHHEISWECCTGSCDCNGWQQSSENHEIESRKWAWATACMSESRLLSSRHHNNHIDDMPWKGAYPQHWKSWNNWVQDYSKRSLTKATDKLPALAGVAAQFATLNKTT</sequence>
<feature type="domain" description="Heterokaryon incompatibility" evidence="1">
    <location>
        <begin position="47"/>
        <end position="191"/>
    </location>
</feature>
<evidence type="ECO:0000313" key="2">
    <source>
        <dbReference type="EMBL" id="KAK4213020.1"/>
    </source>
</evidence>
<reference evidence="2" key="1">
    <citation type="journal article" date="2023" name="Mol. Phylogenet. Evol.">
        <title>Genome-scale phylogeny and comparative genomics of the fungal order Sordariales.</title>
        <authorList>
            <person name="Hensen N."/>
            <person name="Bonometti L."/>
            <person name="Westerberg I."/>
            <person name="Brannstrom I.O."/>
            <person name="Guillou S."/>
            <person name="Cros-Aarteil S."/>
            <person name="Calhoun S."/>
            <person name="Haridas S."/>
            <person name="Kuo A."/>
            <person name="Mondo S."/>
            <person name="Pangilinan J."/>
            <person name="Riley R."/>
            <person name="LaButti K."/>
            <person name="Andreopoulos B."/>
            <person name="Lipzen A."/>
            <person name="Chen C."/>
            <person name="Yan M."/>
            <person name="Daum C."/>
            <person name="Ng V."/>
            <person name="Clum A."/>
            <person name="Steindorff A."/>
            <person name="Ohm R.A."/>
            <person name="Martin F."/>
            <person name="Silar P."/>
            <person name="Natvig D.O."/>
            <person name="Lalanne C."/>
            <person name="Gautier V."/>
            <person name="Ament-Velasquez S.L."/>
            <person name="Kruys A."/>
            <person name="Hutchinson M.I."/>
            <person name="Powell A.J."/>
            <person name="Barry K."/>
            <person name="Miller A.N."/>
            <person name="Grigoriev I.V."/>
            <person name="Debuchy R."/>
            <person name="Gladieux P."/>
            <person name="Hiltunen Thoren M."/>
            <person name="Johannesson H."/>
        </authorList>
    </citation>
    <scope>NUCLEOTIDE SEQUENCE</scope>
    <source>
        <strain evidence="2">PSN293</strain>
    </source>
</reference>
<keyword evidence="3" id="KW-1185">Reference proteome</keyword>
<reference evidence="2" key="2">
    <citation type="submission" date="2023-05" db="EMBL/GenBank/DDBJ databases">
        <authorList>
            <consortium name="Lawrence Berkeley National Laboratory"/>
            <person name="Steindorff A."/>
            <person name="Hensen N."/>
            <person name="Bonometti L."/>
            <person name="Westerberg I."/>
            <person name="Brannstrom I.O."/>
            <person name="Guillou S."/>
            <person name="Cros-Aarteil S."/>
            <person name="Calhoun S."/>
            <person name="Haridas S."/>
            <person name="Kuo A."/>
            <person name="Mondo S."/>
            <person name="Pangilinan J."/>
            <person name="Riley R."/>
            <person name="Labutti K."/>
            <person name="Andreopoulos B."/>
            <person name="Lipzen A."/>
            <person name="Chen C."/>
            <person name="Yanf M."/>
            <person name="Daum C."/>
            <person name="Ng V."/>
            <person name="Clum A."/>
            <person name="Ohm R."/>
            <person name="Martin F."/>
            <person name="Silar P."/>
            <person name="Natvig D."/>
            <person name="Lalanne C."/>
            <person name="Gautier V."/>
            <person name="Ament-Velasquez S.L."/>
            <person name="Kruys A."/>
            <person name="Hutchinson M.I."/>
            <person name="Powell A.J."/>
            <person name="Barry K."/>
            <person name="Miller A.N."/>
            <person name="Grigoriev I.V."/>
            <person name="Debuchy R."/>
            <person name="Gladieux P."/>
            <person name="Thoren M.H."/>
            <person name="Johannesson H."/>
        </authorList>
    </citation>
    <scope>NUCLEOTIDE SEQUENCE</scope>
    <source>
        <strain evidence="2">PSN293</strain>
    </source>
</reference>
<proteinExistence type="predicted"/>
<dbReference type="EMBL" id="MU858116">
    <property type="protein sequence ID" value="KAK4213020.1"/>
    <property type="molecule type" value="Genomic_DNA"/>
</dbReference>
<dbReference type="InterPro" id="IPR010730">
    <property type="entry name" value="HET"/>
</dbReference>
<evidence type="ECO:0000259" key="1">
    <source>
        <dbReference type="Pfam" id="PF06985"/>
    </source>
</evidence>
<comment type="caution">
    <text evidence="2">The sequence shown here is derived from an EMBL/GenBank/DDBJ whole genome shotgun (WGS) entry which is preliminary data.</text>
</comment>
<dbReference type="Pfam" id="PF06985">
    <property type="entry name" value="HET"/>
    <property type="match status" value="1"/>
</dbReference>
<name>A0AAN6Y800_9PEZI</name>
<gene>
    <name evidence="2" type="ORF">QBC37DRAFT_441051</name>
</gene>
<dbReference type="PANTHER" id="PTHR33112">
    <property type="entry name" value="DOMAIN PROTEIN, PUTATIVE-RELATED"/>
    <property type="match status" value="1"/>
</dbReference>
<organism evidence="2 3">
    <name type="scientific">Rhypophila decipiens</name>
    <dbReference type="NCBI Taxonomy" id="261697"/>
    <lineage>
        <taxon>Eukaryota</taxon>
        <taxon>Fungi</taxon>
        <taxon>Dikarya</taxon>
        <taxon>Ascomycota</taxon>
        <taxon>Pezizomycotina</taxon>
        <taxon>Sordariomycetes</taxon>
        <taxon>Sordariomycetidae</taxon>
        <taxon>Sordariales</taxon>
        <taxon>Naviculisporaceae</taxon>
        <taxon>Rhypophila</taxon>
    </lineage>
</organism>
<dbReference type="AlphaFoldDB" id="A0AAN6Y800"/>
<dbReference type="PANTHER" id="PTHR33112:SF16">
    <property type="entry name" value="HETEROKARYON INCOMPATIBILITY DOMAIN-CONTAINING PROTEIN"/>
    <property type="match status" value="1"/>
</dbReference>
<accession>A0AAN6Y800</accession>
<dbReference type="Proteomes" id="UP001301769">
    <property type="component" value="Unassembled WGS sequence"/>
</dbReference>
<protein>
    <submittedName>
        <fullName evidence="2">Heterokaryon incompatibility protein-domain-containing protein</fullName>
    </submittedName>
</protein>